<accession>A0AAD4BHM6</accession>
<dbReference type="EMBL" id="WHUW01000066">
    <property type="protein sequence ID" value="KAF8429859.1"/>
    <property type="molecule type" value="Genomic_DNA"/>
</dbReference>
<evidence type="ECO:0000313" key="1">
    <source>
        <dbReference type="EMBL" id="KAF8429859.1"/>
    </source>
</evidence>
<reference evidence="1" key="1">
    <citation type="submission" date="2019-10" db="EMBL/GenBank/DDBJ databases">
        <authorList>
            <consortium name="DOE Joint Genome Institute"/>
            <person name="Kuo A."/>
            <person name="Miyauchi S."/>
            <person name="Kiss E."/>
            <person name="Drula E."/>
            <person name="Kohler A."/>
            <person name="Sanchez-Garcia M."/>
            <person name="Andreopoulos B."/>
            <person name="Barry K.W."/>
            <person name="Bonito G."/>
            <person name="Buee M."/>
            <person name="Carver A."/>
            <person name="Chen C."/>
            <person name="Cichocki N."/>
            <person name="Clum A."/>
            <person name="Culley D."/>
            <person name="Crous P.W."/>
            <person name="Fauchery L."/>
            <person name="Girlanda M."/>
            <person name="Hayes R."/>
            <person name="Keri Z."/>
            <person name="LaButti K."/>
            <person name="Lipzen A."/>
            <person name="Lombard V."/>
            <person name="Magnuson J."/>
            <person name="Maillard F."/>
            <person name="Morin E."/>
            <person name="Murat C."/>
            <person name="Nolan M."/>
            <person name="Ohm R."/>
            <person name="Pangilinan J."/>
            <person name="Pereira M."/>
            <person name="Perotto S."/>
            <person name="Peter M."/>
            <person name="Riley R."/>
            <person name="Sitrit Y."/>
            <person name="Stielow B."/>
            <person name="Szollosi G."/>
            <person name="Zifcakova L."/>
            <person name="Stursova M."/>
            <person name="Spatafora J.W."/>
            <person name="Tedersoo L."/>
            <person name="Vaario L.-M."/>
            <person name="Yamada A."/>
            <person name="Yan M."/>
            <person name="Wang P."/>
            <person name="Xu J."/>
            <person name="Bruns T."/>
            <person name="Baldrian P."/>
            <person name="Vilgalys R."/>
            <person name="Henrissat B."/>
            <person name="Grigoriev I.V."/>
            <person name="Hibbett D."/>
            <person name="Nagy L.G."/>
            <person name="Martin F.M."/>
        </authorList>
    </citation>
    <scope>NUCLEOTIDE SEQUENCE</scope>
    <source>
        <strain evidence="1">BED1</strain>
    </source>
</reference>
<gene>
    <name evidence="1" type="ORF">L210DRAFT_3563273</name>
</gene>
<dbReference type="AlphaFoldDB" id="A0AAD4BHM6"/>
<protein>
    <submittedName>
        <fullName evidence="1">Uncharacterized protein</fullName>
    </submittedName>
</protein>
<name>A0AAD4BHM6_BOLED</name>
<organism evidence="1 2">
    <name type="scientific">Boletus edulis BED1</name>
    <dbReference type="NCBI Taxonomy" id="1328754"/>
    <lineage>
        <taxon>Eukaryota</taxon>
        <taxon>Fungi</taxon>
        <taxon>Dikarya</taxon>
        <taxon>Basidiomycota</taxon>
        <taxon>Agaricomycotina</taxon>
        <taxon>Agaricomycetes</taxon>
        <taxon>Agaricomycetidae</taxon>
        <taxon>Boletales</taxon>
        <taxon>Boletineae</taxon>
        <taxon>Boletaceae</taxon>
        <taxon>Boletoideae</taxon>
        <taxon>Boletus</taxon>
    </lineage>
</organism>
<reference evidence="1" key="2">
    <citation type="journal article" date="2020" name="Nat. Commun.">
        <title>Large-scale genome sequencing of mycorrhizal fungi provides insights into the early evolution of symbiotic traits.</title>
        <authorList>
            <person name="Miyauchi S."/>
            <person name="Kiss E."/>
            <person name="Kuo A."/>
            <person name="Drula E."/>
            <person name="Kohler A."/>
            <person name="Sanchez-Garcia M."/>
            <person name="Morin E."/>
            <person name="Andreopoulos B."/>
            <person name="Barry K.W."/>
            <person name="Bonito G."/>
            <person name="Buee M."/>
            <person name="Carver A."/>
            <person name="Chen C."/>
            <person name="Cichocki N."/>
            <person name="Clum A."/>
            <person name="Culley D."/>
            <person name="Crous P.W."/>
            <person name="Fauchery L."/>
            <person name="Girlanda M."/>
            <person name="Hayes R.D."/>
            <person name="Keri Z."/>
            <person name="LaButti K."/>
            <person name="Lipzen A."/>
            <person name="Lombard V."/>
            <person name="Magnuson J."/>
            <person name="Maillard F."/>
            <person name="Murat C."/>
            <person name="Nolan M."/>
            <person name="Ohm R.A."/>
            <person name="Pangilinan J."/>
            <person name="Pereira M.F."/>
            <person name="Perotto S."/>
            <person name="Peter M."/>
            <person name="Pfister S."/>
            <person name="Riley R."/>
            <person name="Sitrit Y."/>
            <person name="Stielow J.B."/>
            <person name="Szollosi G."/>
            <person name="Zifcakova L."/>
            <person name="Stursova M."/>
            <person name="Spatafora J.W."/>
            <person name="Tedersoo L."/>
            <person name="Vaario L.M."/>
            <person name="Yamada A."/>
            <person name="Yan M."/>
            <person name="Wang P."/>
            <person name="Xu J."/>
            <person name="Bruns T."/>
            <person name="Baldrian P."/>
            <person name="Vilgalys R."/>
            <person name="Dunand C."/>
            <person name="Henrissat B."/>
            <person name="Grigoriev I.V."/>
            <person name="Hibbett D."/>
            <person name="Nagy L.G."/>
            <person name="Martin F.M."/>
        </authorList>
    </citation>
    <scope>NUCLEOTIDE SEQUENCE</scope>
    <source>
        <strain evidence="1">BED1</strain>
    </source>
</reference>
<sequence>MRRVWETIMDWEARRAASGGVRSWWMWIWRLDSWDAQSWQERSCRRRSHETTLASSKAP</sequence>
<comment type="caution">
    <text evidence="1">The sequence shown here is derived from an EMBL/GenBank/DDBJ whole genome shotgun (WGS) entry which is preliminary data.</text>
</comment>
<dbReference type="Proteomes" id="UP001194468">
    <property type="component" value="Unassembled WGS sequence"/>
</dbReference>
<keyword evidence="2" id="KW-1185">Reference proteome</keyword>
<evidence type="ECO:0000313" key="2">
    <source>
        <dbReference type="Proteomes" id="UP001194468"/>
    </source>
</evidence>
<proteinExistence type="predicted"/>